<gene>
    <name evidence="1" type="ORF">FGG08_006146</name>
</gene>
<protein>
    <submittedName>
        <fullName evidence="1">Uncharacterized protein</fullName>
    </submittedName>
</protein>
<evidence type="ECO:0000313" key="1">
    <source>
        <dbReference type="EMBL" id="KAH0537011.1"/>
    </source>
</evidence>
<dbReference type="AlphaFoldDB" id="A0A9P8I239"/>
<evidence type="ECO:0000313" key="2">
    <source>
        <dbReference type="Proteomes" id="UP000698800"/>
    </source>
</evidence>
<accession>A0A9P8I239</accession>
<sequence>MKRVVEVERYVDDVVDVWIPKPRITRSDSSITVLSAAHPATRPTTGHRNIAFAAPSSASRMVPSAARFSLVHFADRTRRKATMKTSRRKRNRKKKLLVENVARGEAVETVNSVVVGDGRRIRRCGGWVSMAPVMELDALARERCGRLGDLRGLR</sequence>
<proteinExistence type="predicted"/>
<name>A0A9P8I239_9PEZI</name>
<comment type="caution">
    <text evidence="1">The sequence shown here is derived from an EMBL/GenBank/DDBJ whole genome shotgun (WGS) entry which is preliminary data.</text>
</comment>
<reference evidence="1" key="1">
    <citation type="submission" date="2021-03" db="EMBL/GenBank/DDBJ databases">
        <title>Comparative genomics and phylogenomic investigation of the class Geoglossomycetes provide insights into ecological specialization and systematics.</title>
        <authorList>
            <person name="Melie T."/>
            <person name="Pirro S."/>
            <person name="Miller A.N."/>
            <person name="Quandt A."/>
        </authorList>
    </citation>
    <scope>NUCLEOTIDE SEQUENCE</scope>
    <source>
        <strain evidence="1">GBOQ0MN5Z8</strain>
    </source>
</reference>
<dbReference type="EMBL" id="JAGHQL010000167">
    <property type="protein sequence ID" value="KAH0537011.1"/>
    <property type="molecule type" value="Genomic_DNA"/>
</dbReference>
<keyword evidence="2" id="KW-1185">Reference proteome</keyword>
<dbReference type="Proteomes" id="UP000698800">
    <property type="component" value="Unassembled WGS sequence"/>
</dbReference>
<organism evidence="1 2">
    <name type="scientific">Glutinoglossum americanum</name>
    <dbReference type="NCBI Taxonomy" id="1670608"/>
    <lineage>
        <taxon>Eukaryota</taxon>
        <taxon>Fungi</taxon>
        <taxon>Dikarya</taxon>
        <taxon>Ascomycota</taxon>
        <taxon>Pezizomycotina</taxon>
        <taxon>Geoglossomycetes</taxon>
        <taxon>Geoglossales</taxon>
        <taxon>Geoglossaceae</taxon>
        <taxon>Glutinoglossum</taxon>
    </lineage>
</organism>